<keyword evidence="2" id="KW-1185">Reference proteome</keyword>
<comment type="caution">
    <text evidence="1">The sequence shown here is derived from an EMBL/GenBank/DDBJ whole genome shotgun (WGS) entry which is preliminary data.</text>
</comment>
<name>A0ABT0M025_9RHOB</name>
<protein>
    <submittedName>
        <fullName evidence="1">Uncharacterized protein</fullName>
    </submittedName>
</protein>
<dbReference type="EMBL" id="JALZWP010000004">
    <property type="protein sequence ID" value="MCL1628209.1"/>
    <property type="molecule type" value="Genomic_DNA"/>
</dbReference>
<evidence type="ECO:0000313" key="1">
    <source>
        <dbReference type="EMBL" id="MCL1628209.1"/>
    </source>
</evidence>
<dbReference type="Proteomes" id="UP001202550">
    <property type="component" value="Unassembled WGS sequence"/>
</dbReference>
<accession>A0ABT0M025</accession>
<dbReference type="RefSeq" id="WP_249057258.1">
    <property type="nucleotide sequence ID" value="NZ_JALZWP010000004.1"/>
</dbReference>
<proteinExistence type="predicted"/>
<gene>
    <name evidence="1" type="ORF">M3N55_05650</name>
</gene>
<sequence>MEQTGFDFMFLKQQIDEGILVEDPETLADLALLVPDLVDALEGVQGTNEQVDLVLKTARNVIMRNCGT</sequence>
<reference evidence="1 2" key="1">
    <citation type="submission" date="2022-05" db="EMBL/GenBank/DDBJ databases">
        <title>Seasonal and diel survey of microbial diversity of the Tyrrhenian coast.</title>
        <authorList>
            <person name="Gattoni G."/>
            <person name="Corral P."/>
        </authorList>
    </citation>
    <scope>NUCLEOTIDE SEQUENCE [LARGE SCALE GENOMIC DNA]</scope>
    <source>
        <strain evidence="1 2">V10</strain>
    </source>
</reference>
<organism evidence="1 2">
    <name type="scientific">Roseinatronobacter domitianus</name>
    <dbReference type="NCBI Taxonomy" id="2940293"/>
    <lineage>
        <taxon>Bacteria</taxon>
        <taxon>Pseudomonadati</taxon>
        <taxon>Pseudomonadota</taxon>
        <taxon>Alphaproteobacteria</taxon>
        <taxon>Rhodobacterales</taxon>
        <taxon>Paracoccaceae</taxon>
        <taxon>Roseinatronobacter</taxon>
    </lineage>
</organism>
<evidence type="ECO:0000313" key="2">
    <source>
        <dbReference type="Proteomes" id="UP001202550"/>
    </source>
</evidence>